<protein>
    <submittedName>
        <fullName evidence="2">DUF4253 domain-containing protein</fullName>
    </submittedName>
</protein>
<sequence length="286" mass="30752">MIAHPPLPAEVQVLFVDGDAVGRTLSVPLPPGQAVVSDEGNGDGPVLWLSARSPESGLWARLRAEHGRSGLWPLLLQAHDVDDDEFRPWGAGELFPAGMSKPQGHDPAALLAGWWADHTTVAEDVDMLPPAERLAVTAPYGRDWPGLAPSADRGNDPDRVADDLADELLAVFSKLRLGLVAADRGSDALTVAGWVGPLNHTNDTAEISAVVADWERRFGVRVVGVGFATLDLSVAAPPTTHEQALAVAAEHFAFCPDNVWQGREPCTLTAYAERLVGERSWSFWWD</sequence>
<dbReference type="Proteomes" id="UP000734823">
    <property type="component" value="Unassembled WGS sequence"/>
</dbReference>
<dbReference type="Pfam" id="PF14062">
    <property type="entry name" value="DUF4253"/>
    <property type="match status" value="1"/>
</dbReference>
<dbReference type="EMBL" id="JABVED010000003">
    <property type="protein sequence ID" value="MBC6447113.1"/>
    <property type="molecule type" value="Genomic_DNA"/>
</dbReference>
<proteinExistence type="predicted"/>
<feature type="domain" description="DUF4253" evidence="1">
    <location>
        <begin position="176"/>
        <end position="286"/>
    </location>
</feature>
<reference evidence="2 3" key="1">
    <citation type="submission" date="2020-06" db="EMBL/GenBank/DDBJ databases">
        <title>Actinokineospora xiongansis sp. nov., isolated from soil of Baiyangdian.</title>
        <authorList>
            <person name="Zhang X."/>
        </authorList>
    </citation>
    <scope>NUCLEOTIDE SEQUENCE [LARGE SCALE GENOMIC DNA]</scope>
    <source>
        <strain evidence="2 3">HBU206404</strain>
    </source>
</reference>
<evidence type="ECO:0000313" key="2">
    <source>
        <dbReference type="EMBL" id="MBC6447113.1"/>
    </source>
</evidence>
<organism evidence="2 3">
    <name type="scientific">Actinokineospora xionganensis</name>
    <dbReference type="NCBI Taxonomy" id="2684470"/>
    <lineage>
        <taxon>Bacteria</taxon>
        <taxon>Bacillati</taxon>
        <taxon>Actinomycetota</taxon>
        <taxon>Actinomycetes</taxon>
        <taxon>Pseudonocardiales</taxon>
        <taxon>Pseudonocardiaceae</taxon>
        <taxon>Actinokineospora</taxon>
    </lineage>
</organism>
<name>A0ABR7L3M3_9PSEU</name>
<gene>
    <name evidence="2" type="ORF">GPZ80_08005</name>
</gene>
<evidence type="ECO:0000313" key="3">
    <source>
        <dbReference type="Proteomes" id="UP000734823"/>
    </source>
</evidence>
<comment type="caution">
    <text evidence="2">The sequence shown here is derived from an EMBL/GenBank/DDBJ whole genome shotgun (WGS) entry which is preliminary data.</text>
</comment>
<dbReference type="InterPro" id="IPR025349">
    <property type="entry name" value="DUF4253"/>
</dbReference>
<keyword evidence="3" id="KW-1185">Reference proteome</keyword>
<accession>A0ABR7L3M3</accession>
<dbReference type="RefSeq" id="WP_187219559.1">
    <property type="nucleotide sequence ID" value="NZ_JABVED010000003.1"/>
</dbReference>
<evidence type="ECO:0000259" key="1">
    <source>
        <dbReference type="Pfam" id="PF14062"/>
    </source>
</evidence>